<reference evidence="9" key="1">
    <citation type="submission" date="2017-09" db="EMBL/GenBank/DDBJ databases">
        <title>Depth-based differentiation of microbial function through sediment-hosted aquifers and enrichment of novel symbionts in the deep terrestrial subsurface.</title>
        <authorList>
            <person name="Probst A.J."/>
            <person name="Ladd B."/>
            <person name="Jarett J.K."/>
            <person name="Geller-Mcgrath D.E."/>
            <person name="Sieber C.M.K."/>
            <person name="Emerson J.B."/>
            <person name="Anantharaman K."/>
            <person name="Thomas B.C."/>
            <person name="Malmstrom R."/>
            <person name="Stieglmeier M."/>
            <person name="Klingl A."/>
            <person name="Woyke T."/>
            <person name="Ryan C.M."/>
            <person name="Banfield J.F."/>
        </authorList>
    </citation>
    <scope>NUCLEOTIDE SEQUENCE [LARGE SCALE GENOMIC DNA]</scope>
</reference>
<proteinExistence type="predicted"/>
<dbReference type="Pfam" id="PF00953">
    <property type="entry name" value="Glycos_transf_4"/>
    <property type="match status" value="1"/>
</dbReference>
<evidence type="ECO:0000256" key="3">
    <source>
        <dbReference type="ARBA" id="ARBA00022679"/>
    </source>
</evidence>
<dbReference type="InterPro" id="IPR000715">
    <property type="entry name" value="Glycosyl_transferase_4"/>
</dbReference>
<dbReference type="Proteomes" id="UP000236845">
    <property type="component" value="Unassembled WGS sequence"/>
</dbReference>
<dbReference type="AlphaFoldDB" id="A0A2H0YPR7"/>
<evidence type="ECO:0008006" key="10">
    <source>
        <dbReference type="Google" id="ProtNLM"/>
    </source>
</evidence>
<feature type="transmembrane region" description="Helical" evidence="7">
    <location>
        <begin position="213"/>
        <end position="232"/>
    </location>
</feature>
<dbReference type="GO" id="GO:0009103">
    <property type="term" value="P:lipopolysaccharide biosynthetic process"/>
    <property type="evidence" value="ECO:0007669"/>
    <property type="project" value="TreeGrafter"/>
</dbReference>
<dbReference type="GO" id="GO:0044038">
    <property type="term" value="P:cell wall macromolecule biosynthetic process"/>
    <property type="evidence" value="ECO:0007669"/>
    <property type="project" value="TreeGrafter"/>
</dbReference>
<accession>A0A2H0YPR7</accession>
<evidence type="ECO:0000256" key="2">
    <source>
        <dbReference type="ARBA" id="ARBA00022475"/>
    </source>
</evidence>
<dbReference type="EMBL" id="PEXW01000067">
    <property type="protein sequence ID" value="PIS40468.1"/>
    <property type="molecule type" value="Genomic_DNA"/>
</dbReference>
<evidence type="ECO:0000256" key="1">
    <source>
        <dbReference type="ARBA" id="ARBA00004651"/>
    </source>
</evidence>
<sequence length="368" mass="40231">MIYFLSGFAAFLLSVFLTFLVRKYSLAKNIVDAPAQAPQRKIHDKPIPLLGGWAIFLSFIIIAWIIALFSNRLFGGFFLPKYLIGITLAGLVLMIGGYLDDKYHLKAKKQIWFPILSALIIIAFGIGIPYITNPLGGILDLNTISWTIFSIHTLPFKIVLFADVFAFLWLIAATYTTKILDGLDGLVSGITAIGAVIIAFLSLSKEVTQPETVILAVILAGCCCGFLIWNWHPAKIFLGEAGSTWTGFMLGTLAIIAGGKIATALLILGIPALDILWAIGRRVIARKSAFVSDRGHLHFRLLDAGLSHRQAVLLLYTITAVFGSVTLVTKGQQKLYALISLGAVMLILVLAVALAYRYQVKLKKRPIN</sequence>
<evidence type="ECO:0000256" key="5">
    <source>
        <dbReference type="ARBA" id="ARBA00022989"/>
    </source>
</evidence>
<dbReference type="PANTHER" id="PTHR22926">
    <property type="entry name" value="PHOSPHO-N-ACETYLMURAMOYL-PENTAPEPTIDE-TRANSFERASE"/>
    <property type="match status" value="1"/>
</dbReference>
<evidence type="ECO:0000256" key="6">
    <source>
        <dbReference type="ARBA" id="ARBA00023136"/>
    </source>
</evidence>
<feature type="transmembrane region" description="Helical" evidence="7">
    <location>
        <begin position="144"/>
        <end position="171"/>
    </location>
</feature>
<protein>
    <recommendedName>
        <fullName evidence="10">Undecaprenyl-phosphate alpha-N-acetylglucosaminyl 1-phosphate transferase</fullName>
    </recommendedName>
</protein>
<feature type="transmembrane region" description="Helical" evidence="7">
    <location>
        <begin position="51"/>
        <end position="70"/>
    </location>
</feature>
<feature type="transmembrane region" description="Helical" evidence="7">
    <location>
        <begin position="82"/>
        <end position="99"/>
    </location>
</feature>
<feature type="transmembrane region" description="Helical" evidence="7">
    <location>
        <begin position="252"/>
        <end position="279"/>
    </location>
</feature>
<feature type="transmembrane region" description="Helical" evidence="7">
    <location>
        <begin position="183"/>
        <end position="201"/>
    </location>
</feature>
<comment type="caution">
    <text evidence="8">The sequence shown here is derived from an EMBL/GenBank/DDBJ whole genome shotgun (WGS) entry which is preliminary data.</text>
</comment>
<evidence type="ECO:0000313" key="8">
    <source>
        <dbReference type="EMBL" id="PIS40468.1"/>
    </source>
</evidence>
<keyword evidence="5 7" id="KW-1133">Transmembrane helix</keyword>
<keyword evidence="2" id="KW-1003">Cell membrane</keyword>
<keyword evidence="4 7" id="KW-0812">Transmembrane</keyword>
<dbReference type="PANTHER" id="PTHR22926:SF3">
    <property type="entry name" value="UNDECAPRENYL-PHOSPHATE ALPHA-N-ACETYLGLUCOSAMINYL 1-PHOSPHATE TRANSFERASE"/>
    <property type="match status" value="1"/>
</dbReference>
<dbReference type="CDD" id="cd06853">
    <property type="entry name" value="GT_WecA_like"/>
    <property type="match status" value="1"/>
</dbReference>
<name>A0A2H0YPR7_9BACT</name>
<evidence type="ECO:0000313" key="9">
    <source>
        <dbReference type="Proteomes" id="UP000236845"/>
    </source>
</evidence>
<keyword evidence="3" id="KW-0808">Transferase</keyword>
<feature type="transmembrane region" description="Helical" evidence="7">
    <location>
        <begin position="111"/>
        <end position="132"/>
    </location>
</feature>
<dbReference type="GO" id="GO:0071555">
    <property type="term" value="P:cell wall organization"/>
    <property type="evidence" value="ECO:0007669"/>
    <property type="project" value="TreeGrafter"/>
</dbReference>
<feature type="transmembrane region" description="Helical" evidence="7">
    <location>
        <begin position="335"/>
        <end position="356"/>
    </location>
</feature>
<dbReference type="GO" id="GO:0005886">
    <property type="term" value="C:plasma membrane"/>
    <property type="evidence" value="ECO:0007669"/>
    <property type="project" value="UniProtKB-SubCell"/>
</dbReference>
<feature type="transmembrane region" description="Helical" evidence="7">
    <location>
        <begin position="311"/>
        <end position="329"/>
    </location>
</feature>
<keyword evidence="6 7" id="KW-0472">Membrane</keyword>
<comment type="subcellular location">
    <subcellularLocation>
        <location evidence="1">Cell membrane</location>
        <topology evidence="1">Multi-pass membrane protein</topology>
    </subcellularLocation>
</comment>
<evidence type="ECO:0000256" key="4">
    <source>
        <dbReference type="ARBA" id="ARBA00022692"/>
    </source>
</evidence>
<organism evidence="8 9">
    <name type="scientific">Candidatus Kerfeldbacteria bacterium CG08_land_8_20_14_0_20_43_14</name>
    <dbReference type="NCBI Taxonomy" id="2014246"/>
    <lineage>
        <taxon>Bacteria</taxon>
        <taxon>Candidatus Kerfeldiibacteriota</taxon>
    </lineage>
</organism>
<dbReference type="GO" id="GO:0016780">
    <property type="term" value="F:phosphotransferase activity, for other substituted phosphate groups"/>
    <property type="evidence" value="ECO:0007669"/>
    <property type="project" value="InterPro"/>
</dbReference>
<gene>
    <name evidence="8" type="ORF">COT26_03030</name>
</gene>
<evidence type="ECO:0000256" key="7">
    <source>
        <dbReference type="SAM" id="Phobius"/>
    </source>
</evidence>